<organism evidence="5 6">
    <name type="scientific">Mycena alexandri</name>
    <dbReference type="NCBI Taxonomy" id="1745969"/>
    <lineage>
        <taxon>Eukaryota</taxon>
        <taxon>Fungi</taxon>
        <taxon>Dikarya</taxon>
        <taxon>Basidiomycota</taxon>
        <taxon>Agaricomycotina</taxon>
        <taxon>Agaricomycetes</taxon>
        <taxon>Agaricomycetidae</taxon>
        <taxon>Agaricales</taxon>
        <taxon>Marasmiineae</taxon>
        <taxon>Mycenaceae</taxon>
        <taxon>Mycena</taxon>
    </lineage>
</organism>
<evidence type="ECO:0000256" key="2">
    <source>
        <dbReference type="ARBA" id="ARBA00022679"/>
    </source>
</evidence>
<keyword evidence="2" id="KW-0808">Transferase</keyword>
<comment type="cofactor">
    <cofactor evidence="1">
        <name>pyridoxal 5'-phosphate</name>
        <dbReference type="ChEBI" id="CHEBI:597326"/>
    </cofactor>
</comment>
<dbReference type="GO" id="GO:0004648">
    <property type="term" value="F:O-phospho-L-serine:2-oxoglutarate aminotransferase activity"/>
    <property type="evidence" value="ECO:0007669"/>
    <property type="project" value="InterPro"/>
</dbReference>
<sequence length="142" mass="15747">MSASSRVINFSAGPCSVPEFVLHEAAKGLLNFNNTGIGIAEIYRQHSGSREPLNYSPAIKRARDTPYPIHPGRRSCAVYCDHQRVLDYVVTGYFSQLAVDEAHRLGGVRVNVVVDSRTHSKDAKFDNILAHDGSHFRVLTPR</sequence>
<dbReference type="PANTHER" id="PTHR43247:SF1">
    <property type="entry name" value="PHOSPHOSERINE AMINOTRANSFERASE"/>
    <property type="match status" value="1"/>
</dbReference>
<protein>
    <submittedName>
        <fullName evidence="5">Uncharacterized protein</fullName>
    </submittedName>
</protein>
<evidence type="ECO:0000313" key="5">
    <source>
        <dbReference type="EMBL" id="KAJ7043068.1"/>
    </source>
</evidence>
<keyword evidence="6" id="KW-1185">Reference proteome</keyword>
<reference evidence="5" key="1">
    <citation type="submission" date="2023-03" db="EMBL/GenBank/DDBJ databases">
        <title>Massive genome expansion in bonnet fungi (Mycena s.s.) driven by repeated elements and novel gene families across ecological guilds.</title>
        <authorList>
            <consortium name="Lawrence Berkeley National Laboratory"/>
            <person name="Harder C.B."/>
            <person name="Miyauchi S."/>
            <person name="Viragh M."/>
            <person name="Kuo A."/>
            <person name="Thoen E."/>
            <person name="Andreopoulos B."/>
            <person name="Lu D."/>
            <person name="Skrede I."/>
            <person name="Drula E."/>
            <person name="Henrissat B."/>
            <person name="Morin E."/>
            <person name="Kohler A."/>
            <person name="Barry K."/>
            <person name="LaButti K."/>
            <person name="Morin E."/>
            <person name="Salamov A."/>
            <person name="Lipzen A."/>
            <person name="Mereny Z."/>
            <person name="Hegedus B."/>
            <person name="Baldrian P."/>
            <person name="Stursova M."/>
            <person name="Weitz H."/>
            <person name="Taylor A."/>
            <person name="Grigoriev I.V."/>
            <person name="Nagy L.G."/>
            <person name="Martin F."/>
            <person name="Kauserud H."/>
        </authorList>
    </citation>
    <scope>NUCLEOTIDE SEQUENCE</scope>
    <source>
        <strain evidence="5">CBHHK200</strain>
    </source>
</reference>
<evidence type="ECO:0000256" key="4">
    <source>
        <dbReference type="ARBA" id="ARBA00029440"/>
    </source>
</evidence>
<dbReference type="GO" id="GO:0006564">
    <property type="term" value="P:L-serine biosynthetic process"/>
    <property type="evidence" value="ECO:0007669"/>
    <property type="project" value="InterPro"/>
</dbReference>
<dbReference type="Proteomes" id="UP001218188">
    <property type="component" value="Unassembled WGS sequence"/>
</dbReference>
<dbReference type="PANTHER" id="PTHR43247">
    <property type="entry name" value="PHOSPHOSERINE AMINOTRANSFERASE"/>
    <property type="match status" value="1"/>
</dbReference>
<dbReference type="InterPro" id="IPR015424">
    <property type="entry name" value="PyrdxlP-dep_Trfase"/>
</dbReference>
<evidence type="ECO:0000313" key="6">
    <source>
        <dbReference type="Proteomes" id="UP001218188"/>
    </source>
</evidence>
<proteinExistence type="predicted"/>
<gene>
    <name evidence="5" type="ORF">C8F04DRAFT_1287020</name>
</gene>
<name>A0AAD6TEZ3_9AGAR</name>
<evidence type="ECO:0000256" key="3">
    <source>
        <dbReference type="ARBA" id="ARBA00022898"/>
    </source>
</evidence>
<keyword evidence="3" id="KW-0663">Pyridoxal phosphate</keyword>
<dbReference type="GO" id="GO:0005737">
    <property type="term" value="C:cytoplasm"/>
    <property type="evidence" value="ECO:0007669"/>
    <property type="project" value="TreeGrafter"/>
</dbReference>
<evidence type="ECO:0000256" key="1">
    <source>
        <dbReference type="ARBA" id="ARBA00001933"/>
    </source>
</evidence>
<dbReference type="EMBL" id="JARJCM010000010">
    <property type="protein sequence ID" value="KAJ7043068.1"/>
    <property type="molecule type" value="Genomic_DNA"/>
</dbReference>
<dbReference type="GO" id="GO:0030170">
    <property type="term" value="F:pyridoxal phosphate binding"/>
    <property type="evidence" value="ECO:0007669"/>
    <property type="project" value="TreeGrafter"/>
</dbReference>
<comment type="pathway">
    <text evidence="4">Amino-acid biosynthesis.</text>
</comment>
<accession>A0AAD6TEZ3</accession>
<dbReference type="AlphaFoldDB" id="A0AAD6TEZ3"/>
<comment type="caution">
    <text evidence="5">The sequence shown here is derived from an EMBL/GenBank/DDBJ whole genome shotgun (WGS) entry which is preliminary data.</text>
</comment>
<dbReference type="InterPro" id="IPR022278">
    <property type="entry name" value="Pser_aminoTfrase"/>
</dbReference>
<dbReference type="SUPFAM" id="SSF53383">
    <property type="entry name" value="PLP-dependent transferases"/>
    <property type="match status" value="1"/>
</dbReference>